<organism evidence="1 2">
    <name type="scientific">Botrytis porri</name>
    <dbReference type="NCBI Taxonomy" id="87229"/>
    <lineage>
        <taxon>Eukaryota</taxon>
        <taxon>Fungi</taxon>
        <taxon>Dikarya</taxon>
        <taxon>Ascomycota</taxon>
        <taxon>Pezizomycotina</taxon>
        <taxon>Leotiomycetes</taxon>
        <taxon>Helotiales</taxon>
        <taxon>Sclerotiniaceae</taxon>
        <taxon>Botrytis</taxon>
    </lineage>
</organism>
<evidence type="ECO:0000313" key="2">
    <source>
        <dbReference type="Proteomes" id="UP000297280"/>
    </source>
</evidence>
<dbReference type="Proteomes" id="UP000297280">
    <property type="component" value="Unassembled WGS sequence"/>
</dbReference>
<gene>
    <name evidence="1" type="ORF">BPOR_0603g00040</name>
</gene>
<protein>
    <submittedName>
        <fullName evidence="1">Uncharacterized protein</fullName>
    </submittedName>
</protein>
<evidence type="ECO:0000313" key="1">
    <source>
        <dbReference type="EMBL" id="TGO83714.1"/>
    </source>
</evidence>
<dbReference type="AlphaFoldDB" id="A0A4Z1KJI0"/>
<accession>A0A4Z1KJI0</accession>
<reference evidence="1 2" key="1">
    <citation type="submission" date="2017-12" db="EMBL/GenBank/DDBJ databases">
        <title>Comparative genomics of Botrytis spp.</title>
        <authorList>
            <person name="Valero-Jimenez C.A."/>
            <person name="Tapia P."/>
            <person name="Veloso J."/>
            <person name="Silva-Moreno E."/>
            <person name="Staats M."/>
            <person name="Valdes J.H."/>
            <person name="Van Kan J.A.L."/>
        </authorList>
    </citation>
    <scope>NUCLEOTIDE SEQUENCE [LARGE SCALE GENOMIC DNA]</scope>
    <source>
        <strain evidence="1 2">MUCL3349</strain>
    </source>
</reference>
<sequence>MPQSFVGGKLELEWLFIFSFSFDSLYRLLPSITCPVYSTLSLYRGLVPETNTKYSILIGWPGQEEEEEEEEEDVEKQ</sequence>
<name>A0A4Z1KJI0_9HELO</name>
<comment type="caution">
    <text evidence="1">The sequence shown here is derived from an EMBL/GenBank/DDBJ whole genome shotgun (WGS) entry which is preliminary data.</text>
</comment>
<keyword evidence="2" id="KW-1185">Reference proteome</keyword>
<dbReference type="EMBL" id="PQXO01000602">
    <property type="protein sequence ID" value="TGO83714.1"/>
    <property type="molecule type" value="Genomic_DNA"/>
</dbReference>
<proteinExistence type="predicted"/>